<feature type="compositionally biased region" description="Basic residues" evidence="1">
    <location>
        <begin position="31"/>
        <end position="40"/>
    </location>
</feature>
<evidence type="ECO:0000256" key="1">
    <source>
        <dbReference type="SAM" id="MobiDB-lite"/>
    </source>
</evidence>
<name>A0A4Z2FNT2_9TELE</name>
<proteinExistence type="predicted"/>
<comment type="caution">
    <text evidence="3">The sequence shown here is derived from an EMBL/GenBank/DDBJ whole genome shotgun (WGS) entry which is preliminary data.</text>
</comment>
<evidence type="ECO:0000313" key="4">
    <source>
        <dbReference type="Proteomes" id="UP000314294"/>
    </source>
</evidence>
<sequence length="248" mass="26306">MRFPVRWRSVFAPSPPAPAPPDGRAPAFLSRPRRRRRVRRGWRDDVSESSVIGTPLGRRRSPPSAARPHAAVSPAVAASFACFARPLAIATPPRLLLLLFLLLFLLLLVVVYPLISLAGHWFGFAIPSLSLGGASVVAEENSHPAMLVRAFALTLTSEPVLVRWYLGQLRLGEARLAHLGGLAHGDVALGQRPLGEGLGGPVLADLAVRSVPLTGALVARPADPLPPAAARLTLHGSTTSRGEEAIST</sequence>
<keyword evidence="2" id="KW-0812">Transmembrane</keyword>
<evidence type="ECO:0000256" key="2">
    <source>
        <dbReference type="SAM" id="Phobius"/>
    </source>
</evidence>
<dbReference type="Proteomes" id="UP000314294">
    <property type="component" value="Unassembled WGS sequence"/>
</dbReference>
<keyword evidence="2" id="KW-0472">Membrane</keyword>
<dbReference type="EMBL" id="SRLO01001018">
    <property type="protein sequence ID" value="TNN42701.1"/>
    <property type="molecule type" value="Genomic_DNA"/>
</dbReference>
<accession>A0A4Z2FNT2</accession>
<gene>
    <name evidence="3" type="ORF">EYF80_047094</name>
</gene>
<dbReference type="AlphaFoldDB" id="A0A4Z2FNT2"/>
<protein>
    <submittedName>
        <fullName evidence="3">Uncharacterized protein</fullName>
    </submittedName>
</protein>
<keyword evidence="2" id="KW-1133">Transmembrane helix</keyword>
<reference evidence="3 4" key="1">
    <citation type="submission" date="2019-03" db="EMBL/GenBank/DDBJ databases">
        <title>First draft genome of Liparis tanakae, snailfish: a comprehensive survey of snailfish specific genes.</title>
        <authorList>
            <person name="Kim W."/>
            <person name="Song I."/>
            <person name="Jeong J.-H."/>
            <person name="Kim D."/>
            <person name="Kim S."/>
            <person name="Ryu S."/>
            <person name="Song J.Y."/>
            <person name="Lee S.K."/>
        </authorList>
    </citation>
    <scope>NUCLEOTIDE SEQUENCE [LARGE SCALE GENOMIC DNA]</scope>
    <source>
        <tissue evidence="3">Muscle</tissue>
    </source>
</reference>
<feature type="transmembrane region" description="Helical" evidence="2">
    <location>
        <begin position="95"/>
        <end position="115"/>
    </location>
</feature>
<evidence type="ECO:0000313" key="3">
    <source>
        <dbReference type="EMBL" id="TNN42701.1"/>
    </source>
</evidence>
<feature type="compositionally biased region" description="Pro residues" evidence="1">
    <location>
        <begin position="13"/>
        <end position="23"/>
    </location>
</feature>
<keyword evidence="4" id="KW-1185">Reference proteome</keyword>
<organism evidence="3 4">
    <name type="scientific">Liparis tanakae</name>
    <name type="common">Tanaka's snailfish</name>
    <dbReference type="NCBI Taxonomy" id="230148"/>
    <lineage>
        <taxon>Eukaryota</taxon>
        <taxon>Metazoa</taxon>
        <taxon>Chordata</taxon>
        <taxon>Craniata</taxon>
        <taxon>Vertebrata</taxon>
        <taxon>Euteleostomi</taxon>
        <taxon>Actinopterygii</taxon>
        <taxon>Neopterygii</taxon>
        <taxon>Teleostei</taxon>
        <taxon>Neoteleostei</taxon>
        <taxon>Acanthomorphata</taxon>
        <taxon>Eupercaria</taxon>
        <taxon>Perciformes</taxon>
        <taxon>Cottioidei</taxon>
        <taxon>Cottales</taxon>
        <taxon>Liparidae</taxon>
        <taxon>Liparis</taxon>
    </lineage>
</organism>
<feature type="region of interest" description="Disordered" evidence="1">
    <location>
        <begin position="11"/>
        <end position="42"/>
    </location>
</feature>